<evidence type="ECO:0000313" key="2">
    <source>
        <dbReference type="Proteomes" id="UP001230629"/>
    </source>
</evidence>
<dbReference type="RefSeq" id="WP_285312365.1">
    <property type="nucleotide sequence ID" value="NZ_JASOIH010000560.1"/>
</dbReference>
<protein>
    <submittedName>
        <fullName evidence="1">Uncharacterized protein</fullName>
    </submittedName>
</protein>
<organism evidence="1 2">
    <name type="scientific">Streptococcus agalactiae</name>
    <dbReference type="NCBI Taxonomy" id="1311"/>
    <lineage>
        <taxon>Bacteria</taxon>
        <taxon>Bacillati</taxon>
        <taxon>Bacillota</taxon>
        <taxon>Bacilli</taxon>
        <taxon>Lactobacillales</taxon>
        <taxon>Streptococcaceae</taxon>
        <taxon>Streptococcus</taxon>
    </lineage>
</organism>
<evidence type="ECO:0000313" key="1">
    <source>
        <dbReference type="EMBL" id="MDK6900807.1"/>
    </source>
</evidence>
<reference evidence="1" key="1">
    <citation type="submission" date="2023-05" db="EMBL/GenBank/DDBJ databases">
        <title>Cataloging the Phylogenetic Diversity of Human Bladder Bacteria.</title>
        <authorList>
            <person name="Du J."/>
        </authorList>
    </citation>
    <scope>NUCLEOTIDE SEQUENCE</scope>
    <source>
        <strain evidence="1">UMB8703</strain>
    </source>
</reference>
<name>A0AAW6Y166_STRAG</name>
<gene>
    <name evidence="1" type="ORF">QP229_12700</name>
</gene>
<dbReference type="Proteomes" id="UP001230629">
    <property type="component" value="Unassembled WGS sequence"/>
</dbReference>
<sequence length="60" mass="6589">MDTMQTNMFQDAGRNTLLASSNAISGVIDMDFALKLENRKFDVVEYDSTDKLATPGDTAN</sequence>
<comment type="caution">
    <text evidence="1">The sequence shown here is derived from an EMBL/GenBank/DDBJ whole genome shotgun (WGS) entry which is preliminary data.</text>
</comment>
<dbReference type="EMBL" id="JASOIH010000560">
    <property type="protein sequence ID" value="MDK6900807.1"/>
    <property type="molecule type" value="Genomic_DNA"/>
</dbReference>
<accession>A0AAW6Y166</accession>
<dbReference type="AlphaFoldDB" id="A0AAW6Y166"/>
<proteinExistence type="predicted"/>
<feature type="non-terminal residue" evidence="1">
    <location>
        <position position="60"/>
    </location>
</feature>